<gene>
    <name evidence="2" type="ORF">GQF42_03085</name>
</gene>
<name>A0A6I6MXQ3_9ACTN</name>
<evidence type="ECO:0000313" key="3">
    <source>
        <dbReference type="Proteomes" id="UP000436138"/>
    </source>
</evidence>
<dbReference type="RefSeq" id="WP_158917377.1">
    <property type="nucleotide sequence ID" value="NZ_CP047020.1"/>
</dbReference>
<protein>
    <submittedName>
        <fullName evidence="2">Prolyl oligopeptidase family serine peptidase</fullName>
    </submittedName>
</protein>
<feature type="domain" description="Peptidase S9 prolyl oligopeptidase catalytic" evidence="1">
    <location>
        <begin position="425"/>
        <end position="556"/>
    </location>
</feature>
<organism evidence="2 3">
    <name type="scientific">Streptomyces broussonetiae</name>
    <dbReference type="NCBI Taxonomy" id="2686304"/>
    <lineage>
        <taxon>Bacteria</taxon>
        <taxon>Bacillati</taxon>
        <taxon>Actinomycetota</taxon>
        <taxon>Actinomycetes</taxon>
        <taxon>Kitasatosporales</taxon>
        <taxon>Streptomycetaceae</taxon>
        <taxon>Streptomyces</taxon>
    </lineage>
</organism>
<dbReference type="Pfam" id="PF00326">
    <property type="entry name" value="Peptidase_S9"/>
    <property type="match status" value="1"/>
</dbReference>
<dbReference type="AlphaFoldDB" id="A0A6I6MXQ3"/>
<dbReference type="GO" id="GO:0005829">
    <property type="term" value="C:cytosol"/>
    <property type="evidence" value="ECO:0007669"/>
    <property type="project" value="TreeGrafter"/>
</dbReference>
<evidence type="ECO:0000259" key="1">
    <source>
        <dbReference type="Pfam" id="PF00326"/>
    </source>
</evidence>
<dbReference type="EMBL" id="CP047020">
    <property type="protein sequence ID" value="QHA02410.1"/>
    <property type="molecule type" value="Genomic_DNA"/>
</dbReference>
<keyword evidence="3" id="KW-1185">Reference proteome</keyword>
<dbReference type="InterPro" id="IPR029058">
    <property type="entry name" value="AB_hydrolase_fold"/>
</dbReference>
<sequence length="604" mass="63683">MRAIDESPGGPVAVHGLVTVGTAGYWWLDTHAGARLLRGDATGVHAVDLPEGPDGLTPLAVHPADTGPSAVLYGHPGGDYGYLREPAAPDAVLARRPSLVHLERVPSATGGTAGPGFVYTGFAPGARLDDPPVDGLRVAVHRTGEPFAYDRAVALDDGPLALVSVEATGDPAAVLVRSTAHGRTTQRLLRLDPATGRPGLTTVSAASTPRTRMLPGADRWWHGEALGTPRAVLRAGLPGGKEGGERVVLPEGTAVAWAWATRRALLVRTVAGRGAEALYRVDGDTLQARLVAGGRPGDSFPEVAASPAGDCALWLRVSRRPDGTAEGRMELLLDGEDRPRALSATEWPAPVPRTTRYCRAGDGNRLPVQLSGTAGPVLLLEHGGLTALANAPLERALEELARAGQLTLARVGTRSLVPAHRVPGGERGYNDLLHAARLLREESGARRPLLVLGHSMGAVGAARAVLLEPELFDGWILRFPVTDLVGFPYLGIGRHWTGMLGDPSRTDQLSALTALSPLHLPLPAGPLPPLLIQTGTYDTRADARHGLRLADRLRELAAVTHSSYPVGHVERFCQAASRRAVAEVTEFIRRCPAVVVHDLEGASQ</sequence>
<accession>A0A6I6MXQ3</accession>
<dbReference type="Gene3D" id="3.40.50.1820">
    <property type="entry name" value="alpha/beta hydrolase"/>
    <property type="match status" value="1"/>
</dbReference>
<dbReference type="GO" id="GO:0008236">
    <property type="term" value="F:serine-type peptidase activity"/>
    <property type="evidence" value="ECO:0007669"/>
    <property type="project" value="InterPro"/>
</dbReference>
<evidence type="ECO:0000313" key="2">
    <source>
        <dbReference type="EMBL" id="QHA02410.1"/>
    </source>
</evidence>
<dbReference type="GO" id="GO:0070012">
    <property type="term" value="F:oligopeptidase activity"/>
    <property type="evidence" value="ECO:0007669"/>
    <property type="project" value="TreeGrafter"/>
</dbReference>
<dbReference type="PANTHER" id="PTHR42881">
    <property type="entry name" value="PROLYL ENDOPEPTIDASE"/>
    <property type="match status" value="1"/>
</dbReference>
<dbReference type="Proteomes" id="UP000436138">
    <property type="component" value="Chromosome"/>
</dbReference>
<dbReference type="InterPro" id="IPR051167">
    <property type="entry name" value="Prolyl_oligopep/macrocyclase"/>
</dbReference>
<dbReference type="GO" id="GO:0006508">
    <property type="term" value="P:proteolysis"/>
    <property type="evidence" value="ECO:0007669"/>
    <property type="project" value="InterPro"/>
</dbReference>
<dbReference type="InterPro" id="IPR001375">
    <property type="entry name" value="Peptidase_S9_cat"/>
</dbReference>
<dbReference type="SUPFAM" id="SSF53474">
    <property type="entry name" value="alpha/beta-Hydrolases"/>
    <property type="match status" value="1"/>
</dbReference>
<proteinExistence type="predicted"/>
<dbReference type="PANTHER" id="PTHR42881:SF2">
    <property type="entry name" value="PROLYL ENDOPEPTIDASE"/>
    <property type="match status" value="1"/>
</dbReference>
<dbReference type="KEGG" id="sbro:GQF42_03085"/>
<reference evidence="2 3" key="1">
    <citation type="submission" date="2019-12" db="EMBL/GenBank/DDBJ databases">
        <title>Streptomyces sp. strain T44 isolated from rhizosphere soil of Broussonetia papyrifera.</title>
        <authorList>
            <person name="Mo P."/>
        </authorList>
    </citation>
    <scope>NUCLEOTIDE SEQUENCE [LARGE SCALE GENOMIC DNA]</scope>
    <source>
        <strain evidence="2 3">T44</strain>
    </source>
</reference>